<comment type="caution">
    <text evidence="1">The sequence shown here is derived from an EMBL/GenBank/DDBJ whole genome shotgun (WGS) entry which is preliminary data.</text>
</comment>
<gene>
    <name evidence="1" type="ORF">AL399_07915</name>
</gene>
<dbReference type="Proteomes" id="UP000054172">
    <property type="component" value="Unassembled WGS sequence"/>
</dbReference>
<organism evidence="1 2">
    <name type="scientific">Candidatus [Bacteroides] periocalifornicus</name>
    <dbReference type="NCBI Taxonomy" id="1702214"/>
    <lineage>
        <taxon>Bacteria</taxon>
        <taxon>Pseudomonadati</taxon>
        <taxon>Bacteroidota</taxon>
    </lineage>
</organism>
<dbReference type="EMBL" id="LIIK01000044">
    <property type="protein sequence ID" value="KQM08345.1"/>
    <property type="molecule type" value="Genomic_DNA"/>
</dbReference>
<sequence>MALIELRFFITTQHAASLQKGSRKPAQSTRRAAAFNYRVALIEPRFFITPRRVATVFEK</sequence>
<reference evidence="1" key="1">
    <citation type="submission" date="2015-08" db="EMBL/GenBank/DDBJ databases">
        <title>Candidatus Bacteriodes Periocalifornicus.</title>
        <authorList>
            <person name="McLean J.S."/>
            <person name="Kelley S."/>
        </authorList>
    </citation>
    <scope>NUCLEOTIDE SEQUENCE [LARGE SCALE GENOMIC DNA]</scope>
    <source>
        <strain evidence="1">12B</strain>
    </source>
</reference>
<dbReference type="AlphaFoldDB" id="A0A0Q4B5P6"/>
<proteinExistence type="predicted"/>
<name>A0A0Q4B5P6_9BACT</name>
<evidence type="ECO:0000313" key="2">
    <source>
        <dbReference type="Proteomes" id="UP000054172"/>
    </source>
</evidence>
<accession>A0A0Q4B5P6</accession>
<keyword evidence="2" id="KW-1185">Reference proteome</keyword>
<dbReference type="PATRIC" id="fig|1702214.3.peg.1441"/>
<evidence type="ECO:0000313" key="1">
    <source>
        <dbReference type="EMBL" id="KQM08345.1"/>
    </source>
</evidence>
<protein>
    <submittedName>
        <fullName evidence="1">Uncharacterized protein</fullName>
    </submittedName>
</protein>